<sequence length="337" mass="38085">MRDACRVAYALLQNAGEASFRQCIDFMTRGTLNSRCRKTNVLLGLSWLNVTNFALKQRRLACLLHDQPSVGCPCLCQFATQTTRFLQIKTACMNHLPHTVMAPHALPGTFWSEQIDAAADMLGKRDEEGGISKLKSLLLDSRLPCYWRIRAYAFLAKASEDWYEAEVSRIQVQDTPMLTMSKDYQYAAEILWTSTRNLIPFKQDDDFDEVTDENRFFLNRLAVQMDTEMPEDLRTFRKRSDGEGEQAEVGETSSTSDDNEDQDDGQVGGVSRGVVSEEEEAKRSDDEDHQEDIDQEVKHSENAKAEEMELSATLWGHPSTDASPHISVRRSTPTTGP</sequence>
<keyword evidence="3" id="KW-1185">Reference proteome</keyword>
<evidence type="ECO:0000313" key="2">
    <source>
        <dbReference type="EMBL" id="KEQ97277.1"/>
    </source>
</evidence>
<feature type="compositionally biased region" description="Basic and acidic residues" evidence="1">
    <location>
        <begin position="295"/>
        <end position="307"/>
    </location>
</feature>
<dbReference type="Proteomes" id="UP000030641">
    <property type="component" value="Unassembled WGS sequence"/>
</dbReference>
<name>A0A074YT42_AURSE</name>
<reference evidence="2 3" key="1">
    <citation type="journal article" date="2014" name="BMC Genomics">
        <title>Genome sequencing of four Aureobasidium pullulans varieties: biotechnological potential, stress tolerance, and description of new species.</title>
        <authorList>
            <person name="Gostin Ar C."/>
            <person name="Ohm R.A."/>
            <person name="Kogej T."/>
            <person name="Sonjak S."/>
            <person name="Turk M."/>
            <person name="Zajc J."/>
            <person name="Zalar P."/>
            <person name="Grube M."/>
            <person name="Sun H."/>
            <person name="Han J."/>
            <person name="Sharma A."/>
            <person name="Chiniquy J."/>
            <person name="Ngan C.Y."/>
            <person name="Lipzen A."/>
            <person name="Barry K."/>
            <person name="Grigoriev I.V."/>
            <person name="Gunde-Cimerman N."/>
        </authorList>
    </citation>
    <scope>NUCLEOTIDE SEQUENCE [LARGE SCALE GENOMIC DNA]</scope>
    <source>
        <strain evidence="2 3">EXF-2481</strain>
    </source>
</reference>
<dbReference type="InParanoid" id="A0A074YT42"/>
<dbReference type="EMBL" id="KL584754">
    <property type="protein sequence ID" value="KEQ97277.1"/>
    <property type="molecule type" value="Genomic_DNA"/>
</dbReference>
<proteinExistence type="predicted"/>
<dbReference type="OrthoDB" id="3800288at2759"/>
<dbReference type="HOGENOM" id="CLU_823829_0_0_1"/>
<dbReference type="RefSeq" id="XP_013345768.1">
    <property type="nucleotide sequence ID" value="XM_013490314.1"/>
</dbReference>
<evidence type="ECO:0000256" key="1">
    <source>
        <dbReference type="SAM" id="MobiDB-lite"/>
    </source>
</evidence>
<evidence type="ECO:0000313" key="3">
    <source>
        <dbReference type="Proteomes" id="UP000030641"/>
    </source>
</evidence>
<feature type="region of interest" description="Disordered" evidence="1">
    <location>
        <begin position="235"/>
        <end position="337"/>
    </location>
</feature>
<organism evidence="2 3">
    <name type="scientific">Aureobasidium subglaciale (strain EXF-2481)</name>
    <name type="common">Aureobasidium pullulans var. subglaciale</name>
    <dbReference type="NCBI Taxonomy" id="1043005"/>
    <lineage>
        <taxon>Eukaryota</taxon>
        <taxon>Fungi</taxon>
        <taxon>Dikarya</taxon>
        <taxon>Ascomycota</taxon>
        <taxon>Pezizomycotina</taxon>
        <taxon>Dothideomycetes</taxon>
        <taxon>Dothideomycetidae</taxon>
        <taxon>Dothideales</taxon>
        <taxon>Saccotheciaceae</taxon>
        <taxon>Aureobasidium</taxon>
    </lineage>
</organism>
<dbReference type="GeneID" id="25363510"/>
<accession>A0A074YT42</accession>
<dbReference type="AlphaFoldDB" id="A0A074YT42"/>
<gene>
    <name evidence="2" type="ORF">AUEXF2481DRAFT_27539</name>
</gene>
<protein>
    <submittedName>
        <fullName evidence="2">Uncharacterized protein</fullName>
    </submittedName>
</protein>